<accession>A0A914R6W2</accession>
<dbReference type="AlphaFoldDB" id="A0A914R6W2"/>
<reference evidence="2" key="1">
    <citation type="submission" date="2022-11" db="UniProtKB">
        <authorList>
            <consortium name="WormBaseParasite"/>
        </authorList>
    </citation>
    <scope>IDENTIFICATION</scope>
</reference>
<name>A0A914R6W2_9BILA</name>
<dbReference type="Proteomes" id="UP000887578">
    <property type="component" value="Unplaced"/>
</dbReference>
<keyword evidence="1" id="KW-1185">Reference proteome</keyword>
<proteinExistence type="predicted"/>
<evidence type="ECO:0000313" key="1">
    <source>
        <dbReference type="Proteomes" id="UP000887578"/>
    </source>
</evidence>
<sequence length="153" mass="16813">MGEIYLTSSDVNKLSHEVVNSAIYQEQVSSDYIPAENEDEAVNALMKLFQKDKLESVNLSKEKWGSVFWSNIFTRPDVQTDFLNSVLKLDKNGKSFKYDKEAEKAFQEKLANEHKESKTVGGGGGISIAGWGINAEASVTNAHGDAVSNAHAK</sequence>
<evidence type="ECO:0000313" key="2">
    <source>
        <dbReference type="WBParaSite" id="PDA_v2.g7300.t1"/>
    </source>
</evidence>
<organism evidence="1 2">
    <name type="scientific">Panagrolaimus davidi</name>
    <dbReference type="NCBI Taxonomy" id="227884"/>
    <lineage>
        <taxon>Eukaryota</taxon>
        <taxon>Metazoa</taxon>
        <taxon>Ecdysozoa</taxon>
        <taxon>Nematoda</taxon>
        <taxon>Chromadorea</taxon>
        <taxon>Rhabditida</taxon>
        <taxon>Tylenchina</taxon>
        <taxon>Panagrolaimomorpha</taxon>
        <taxon>Panagrolaimoidea</taxon>
        <taxon>Panagrolaimidae</taxon>
        <taxon>Panagrolaimus</taxon>
    </lineage>
</organism>
<protein>
    <submittedName>
        <fullName evidence="2">Uncharacterized protein</fullName>
    </submittedName>
</protein>
<dbReference type="WBParaSite" id="PDA_v2.g7300.t1">
    <property type="protein sequence ID" value="PDA_v2.g7300.t1"/>
    <property type="gene ID" value="PDA_v2.g7300"/>
</dbReference>